<dbReference type="Pfam" id="PF03029">
    <property type="entry name" value="ATP_bind_1"/>
    <property type="match status" value="1"/>
</dbReference>
<dbReference type="PANTHER" id="PTHR42708:SF1">
    <property type="entry name" value="GLIDING MOTILITY PROTEIN MGLA"/>
    <property type="match status" value="1"/>
</dbReference>
<dbReference type="PANTHER" id="PTHR42708">
    <property type="entry name" value="ATP/GTP-BINDING PROTEIN-RELATED"/>
    <property type="match status" value="1"/>
</dbReference>
<dbReference type="InterPro" id="IPR004130">
    <property type="entry name" value="Gpn"/>
</dbReference>
<keyword evidence="2" id="KW-0547">Nucleotide-binding</keyword>
<dbReference type="AlphaFoldDB" id="A0A810LCA6"/>
<dbReference type="Gene3D" id="3.40.50.300">
    <property type="entry name" value="P-loop containing nucleotide triphosphate hydrolases"/>
    <property type="match status" value="1"/>
</dbReference>
<dbReference type="RefSeq" id="WP_051802458.1">
    <property type="nucleotide sequence ID" value="NZ_AP023354.1"/>
</dbReference>
<protein>
    <submittedName>
        <fullName evidence="5">ATP/GTP-binding protein</fullName>
    </submittedName>
</protein>
<name>A0A810LCA6_9ACTN</name>
<keyword evidence="3" id="KW-0378">Hydrolase</keyword>
<sequence length="203" mass="21913">MVSAHSPEHSTTTAKIVVAGGFGAGKTTLVSAISEIPPINTEAWMTTAGTLDDPLEPDSDKSTTTVAMDFGRRTLADDLVLYLFGTPGQRRFWPMWDDLCRGASGALVLVDTRHLDRSFAAVNYFENDSTVPFVVGVNLFHGEQTHRLDAVRQALSLHESVPLCAFDARDRAQVAGALVGVVEHSMARTARTTPPRPLAPALR</sequence>
<dbReference type="OrthoDB" id="4319884at2"/>
<dbReference type="SUPFAM" id="SSF52540">
    <property type="entry name" value="P-loop containing nucleoside triphosphate hydrolases"/>
    <property type="match status" value="1"/>
</dbReference>
<dbReference type="Proteomes" id="UP000680750">
    <property type="component" value="Chromosome"/>
</dbReference>
<evidence type="ECO:0000313" key="5">
    <source>
        <dbReference type="EMBL" id="BCJ32192.1"/>
    </source>
</evidence>
<dbReference type="GO" id="GO:0016787">
    <property type="term" value="F:hydrolase activity"/>
    <property type="evidence" value="ECO:0007669"/>
    <property type="project" value="UniProtKB-KW"/>
</dbReference>
<keyword evidence="4" id="KW-0342">GTP-binding</keyword>
<dbReference type="InterPro" id="IPR052705">
    <property type="entry name" value="Gliding_Motility_GTPase"/>
</dbReference>
<dbReference type="KEGG" id="aser:Asera_63000"/>
<keyword evidence="6" id="KW-1185">Reference proteome</keyword>
<dbReference type="CDD" id="cd00882">
    <property type="entry name" value="Ras_like_GTPase"/>
    <property type="match status" value="1"/>
</dbReference>
<proteinExistence type="inferred from homology"/>
<dbReference type="EMBL" id="AP023354">
    <property type="protein sequence ID" value="BCJ32192.1"/>
    <property type="molecule type" value="Genomic_DNA"/>
</dbReference>
<comment type="similarity">
    <text evidence="1">Belongs to the GPN-loop GTPase family.</text>
</comment>
<gene>
    <name evidence="5" type="ORF">Asera_63000</name>
</gene>
<evidence type="ECO:0000256" key="2">
    <source>
        <dbReference type="ARBA" id="ARBA00022741"/>
    </source>
</evidence>
<organism evidence="5 6">
    <name type="scientific">Actinocatenispora sera</name>
    <dbReference type="NCBI Taxonomy" id="390989"/>
    <lineage>
        <taxon>Bacteria</taxon>
        <taxon>Bacillati</taxon>
        <taxon>Actinomycetota</taxon>
        <taxon>Actinomycetes</taxon>
        <taxon>Micromonosporales</taxon>
        <taxon>Micromonosporaceae</taxon>
        <taxon>Actinocatenispora</taxon>
    </lineage>
</organism>
<accession>A0A810LCA6</accession>
<dbReference type="InterPro" id="IPR027417">
    <property type="entry name" value="P-loop_NTPase"/>
</dbReference>
<dbReference type="GO" id="GO:0005525">
    <property type="term" value="F:GTP binding"/>
    <property type="evidence" value="ECO:0007669"/>
    <property type="project" value="UniProtKB-KW"/>
</dbReference>
<evidence type="ECO:0000256" key="4">
    <source>
        <dbReference type="ARBA" id="ARBA00023134"/>
    </source>
</evidence>
<evidence type="ECO:0000313" key="6">
    <source>
        <dbReference type="Proteomes" id="UP000680750"/>
    </source>
</evidence>
<evidence type="ECO:0000256" key="1">
    <source>
        <dbReference type="ARBA" id="ARBA00005290"/>
    </source>
</evidence>
<evidence type="ECO:0000256" key="3">
    <source>
        <dbReference type="ARBA" id="ARBA00022801"/>
    </source>
</evidence>
<reference evidence="5" key="1">
    <citation type="submission" date="2020-08" db="EMBL/GenBank/DDBJ databases">
        <title>Whole genome shotgun sequence of Actinocatenispora sera NBRC 101916.</title>
        <authorList>
            <person name="Komaki H."/>
            <person name="Tamura T."/>
        </authorList>
    </citation>
    <scope>NUCLEOTIDE SEQUENCE</scope>
    <source>
        <strain evidence="5">NBRC 101916</strain>
    </source>
</reference>